<keyword evidence="2 6" id="KW-0813">Transport</keyword>
<sequence>MAEENGADQQAAAPVQPRMQVLAQFIKDMSFENIAAQKGVGEGDSTPDIQVQVNLDAKKRSTDNQYDVSTKLEVAAKTKEAGNPIFLLELEYTGVFLVENVPEEQLHPYLMIECPRMLFPFVRRIVSDVTRDGGFPPLNLENIDFLALYRNELARRAKSEKPADA</sequence>
<dbReference type="HAMAP" id="MF_00821">
    <property type="entry name" value="SecB"/>
    <property type="match status" value="1"/>
</dbReference>
<comment type="similarity">
    <text evidence="1 6">Belongs to the SecB family.</text>
</comment>
<dbReference type="NCBIfam" id="TIGR00809">
    <property type="entry name" value="secB"/>
    <property type="match status" value="1"/>
</dbReference>
<dbReference type="RefSeq" id="WP_159805813.1">
    <property type="nucleotide sequence ID" value="NZ_BLJE01000002.1"/>
</dbReference>
<dbReference type="GO" id="GO:0005737">
    <property type="term" value="C:cytoplasm"/>
    <property type="evidence" value="ECO:0007669"/>
    <property type="project" value="UniProtKB-SubCell"/>
</dbReference>
<keyword evidence="6" id="KW-0963">Cytoplasm</keyword>
<dbReference type="NCBIfam" id="NF004392">
    <property type="entry name" value="PRK05751.1-3"/>
    <property type="match status" value="1"/>
</dbReference>
<evidence type="ECO:0000256" key="5">
    <source>
        <dbReference type="ARBA" id="ARBA00023186"/>
    </source>
</evidence>
<dbReference type="InterPro" id="IPR035958">
    <property type="entry name" value="SecB-like_sf"/>
</dbReference>
<name>A0A6N6JF22_9RHOB</name>
<dbReference type="EMBL" id="BLJE01000002">
    <property type="protein sequence ID" value="GFE64547.1"/>
    <property type="molecule type" value="Genomic_DNA"/>
</dbReference>
<dbReference type="Pfam" id="PF02556">
    <property type="entry name" value="SecB"/>
    <property type="match status" value="1"/>
</dbReference>
<organism evidence="7 8">
    <name type="scientific">Litoreibacter roseus</name>
    <dbReference type="NCBI Taxonomy" id="2601869"/>
    <lineage>
        <taxon>Bacteria</taxon>
        <taxon>Pseudomonadati</taxon>
        <taxon>Pseudomonadota</taxon>
        <taxon>Alphaproteobacteria</taxon>
        <taxon>Rhodobacterales</taxon>
        <taxon>Roseobacteraceae</taxon>
        <taxon>Litoreibacter</taxon>
    </lineage>
</organism>
<dbReference type="OrthoDB" id="9795145at2"/>
<keyword evidence="8" id="KW-1185">Reference proteome</keyword>
<gene>
    <name evidence="6 7" type="primary">secB</name>
    <name evidence="7" type="ORF">KIN_16210</name>
</gene>
<comment type="function">
    <text evidence="6">One of the proteins required for the normal export of preproteins out of the cell cytoplasm. It is a molecular chaperone that binds to a subset of precursor proteins, maintaining them in a translocation-competent state. It also specifically binds to its receptor SecA.</text>
</comment>
<evidence type="ECO:0000256" key="3">
    <source>
        <dbReference type="ARBA" id="ARBA00022927"/>
    </source>
</evidence>
<dbReference type="PANTHER" id="PTHR36918:SF1">
    <property type="entry name" value="PROTEIN-EXPORT PROTEIN SECB"/>
    <property type="match status" value="1"/>
</dbReference>
<dbReference type="PANTHER" id="PTHR36918">
    <property type="match status" value="1"/>
</dbReference>
<dbReference type="GO" id="GO:0051262">
    <property type="term" value="P:protein tetramerization"/>
    <property type="evidence" value="ECO:0007669"/>
    <property type="project" value="InterPro"/>
</dbReference>
<keyword evidence="4 6" id="KW-0811">Translocation</keyword>
<evidence type="ECO:0000256" key="1">
    <source>
        <dbReference type="ARBA" id="ARBA00009990"/>
    </source>
</evidence>
<dbReference type="InterPro" id="IPR003708">
    <property type="entry name" value="SecB"/>
</dbReference>
<keyword evidence="5 6" id="KW-0143">Chaperone</keyword>
<reference evidence="7 8" key="1">
    <citation type="submission" date="2019-12" db="EMBL/GenBank/DDBJ databases">
        <title>Litoreibacter badius sp. nov., a novel bacteriochlorophyll a-containing bacterium in the genus Litoreibacter.</title>
        <authorList>
            <person name="Kanamuro M."/>
            <person name="Takabe Y."/>
            <person name="Mori K."/>
            <person name="Takaichi S."/>
            <person name="Hanada S."/>
        </authorList>
    </citation>
    <scope>NUCLEOTIDE SEQUENCE [LARGE SCALE GENOMIC DNA]</scope>
    <source>
        <strain evidence="7 8">K6</strain>
    </source>
</reference>
<dbReference type="Proteomes" id="UP000436822">
    <property type="component" value="Unassembled WGS sequence"/>
</dbReference>
<proteinExistence type="inferred from homology"/>
<evidence type="ECO:0000256" key="4">
    <source>
        <dbReference type="ARBA" id="ARBA00023010"/>
    </source>
</evidence>
<evidence type="ECO:0000313" key="8">
    <source>
        <dbReference type="Proteomes" id="UP000436822"/>
    </source>
</evidence>
<comment type="subcellular location">
    <subcellularLocation>
        <location evidence="6">Cytoplasm</location>
    </subcellularLocation>
</comment>
<accession>A0A6N6JF22</accession>
<dbReference type="GO" id="GO:0051082">
    <property type="term" value="F:unfolded protein binding"/>
    <property type="evidence" value="ECO:0007669"/>
    <property type="project" value="InterPro"/>
</dbReference>
<evidence type="ECO:0000256" key="6">
    <source>
        <dbReference type="HAMAP-Rule" id="MF_00821"/>
    </source>
</evidence>
<evidence type="ECO:0000256" key="2">
    <source>
        <dbReference type="ARBA" id="ARBA00022448"/>
    </source>
</evidence>
<dbReference type="GO" id="GO:0015031">
    <property type="term" value="P:protein transport"/>
    <property type="evidence" value="ECO:0007669"/>
    <property type="project" value="UniProtKB-UniRule"/>
</dbReference>
<evidence type="ECO:0000313" key="7">
    <source>
        <dbReference type="EMBL" id="GFE64547.1"/>
    </source>
</evidence>
<comment type="caution">
    <text evidence="7">The sequence shown here is derived from an EMBL/GenBank/DDBJ whole genome shotgun (WGS) entry which is preliminary data.</text>
</comment>
<dbReference type="Gene3D" id="3.10.420.10">
    <property type="entry name" value="SecB-like"/>
    <property type="match status" value="1"/>
</dbReference>
<keyword evidence="3 6" id="KW-0653">Protein transport</keyword>
<comment type="subunit">
    <text evidence="6">Homotetramer, a dimer of dimers. One homotetramer interacts with 1 SecA dimer.</text>
</comment>
<protein>
    <recommendedName>
        <fullName evidence="6">Protein-export protein SecB</fullName>
    </recommendedName>
</protein>
<dbReference type="SUPFAM" id="SSF54611">
    <property type="entry name" value="SecB-like"/>
    <property type="match status" value="1"/>
</dbReference>
<dbReference type="GO" id="GO:0006457">
    <property type="term" value="P:protein folding"/>
    <property type="evidence" value="ECO:0007669"/>
    <property type="project" value="UniProtKB-UniRule"/>
</dbReference>
<dbReference type="AlphaFoldDB" id="A0A6N6JF22"/>
<dbReference type="PRINTS" id="PR01594">
    <property type="entry name" value="SECBCHAPRONE"/>
</dbReference>